<evidence type="ECO:0000256" key="2">
    <source>
        <dbReference type="ARBA" id="ARBA00023125"/>
    </source>
</evidence>
<dbReference type="Pfam" id="PF01965">
    <property type="entry name" value="DJ-1_PfpI"/>
    <property type="match status" value="1"/>
</dbReference>
<name>D3Q8L2_STANL</name>
<dbReference type="PANTHER" id="PTHR43130">
    <property type="entry name" value="ARAC-FAMILY TRANSCRIPTIONAL REGULATOR"/>
    <property type="match status" value="1"/>
</dbReference>
<dbReference type="InterPro" id="IPR029062">
    <property type="entry name" value="Class_I_gatase-like"/>
</dbReference>
<accession>D3Q8L2</accession>
<keyword evidence="3" id="KW-0804">Transcription</keyword>
<keyword evidence="6" id="KW-1185">Reference proteome</keyword>
<dbReference type="eggNOG" id="COG4977">
    <property type="taxonomic scope" value="Bacteria"/>
</dbReference>
<protein>
    <submittedName>
        <fullName evidence="5">Transcriptional regulator, AraC family</fullName>
    </submittedName>
</protein>
<reference evidence="5 6" key="1">
    <citation type="journal article" date="2009" name="Stand. Genomic Sci.">
        <title>Complete genome sequence of Stackebrandtia nassauensis type strain (LLR-40K-21).</title>
        <authorList>
            <person name="Munk C."/>
            <person name="Lapidus A."/>
            <person name="Copeland A."/>
            <person name="Jando M."/>
            <person name="Mayilraj S."/>
            <person name="Glavina Del Rio T."/>
            <person name="Nolan M."/>
            <person name="Chen F."/>
            <person name="Lucas S."/>
            <person name="Tice H."/>
            <person name="Cheng J.F."/>
            <person name="Han C."/>
            <person name="Detter J.C."/>
            <person name="Bruce D."/>
            <person name="Goodwin L."/>
            <person name="Chain P."/>
            <person name="Pitluck S."/>
            <person name="Goker M."/>
            <person name="Ovchinikova G."/>
            <person name="Pati A."/>
            <person name="Ivanova N."/>
            <person name="Mavromatis K."/>
            <person name="Chen A."/>
            <person name="Palaniappan K."/>
            <person name="Land M."/>
            <person name="Hauser L."/>
            <person name="Chang Y.J."/>
            <person name="Jeffries C.D."/>
            <person name="Bristow J."/>
            <person name="Eisen J.A."/>
            <person name="Markowitz V."/>
            <person name="Hugenholtz P."/>
            <person name="Kyrpides N.C."/>
            <person name="Klenk H.P."/>
        </authorList>
    </citation>
    <scope>NUCLEOTIDE SEQUENCE [LARGE SCALE GENOMIC DNA]</scope>
    <source>
        <strain evidence="6">DSM 44728 / CIP 108903 / NRRL B-16338 / NBRC 102104 / LLR-40K-21</strain>
    </source>
</reference>
<gene>
    <name evidence="5" type="ordered locus">Snas_4813</name>
</gene>
<dbReference type="InterPro" id="IPR052158">
    <property type="entry name" value="INH-QAR"/>
</dbReference>
<evidence type="ECO:0000313" key="5">
    <source>
        <dbReference type="EMBL" id="ADD44454.1"/>
    </source>
</evidence>
<dbReference type="Gene3D" id="1.10.10.60">
    <property type="entry name" value="Homeodomain-like"/>
    <property type="match status" value="1"/>
</dbReference>
<dbReference type="PROSITE" id="PS00041">
    <property type="entry name" value="HTH_ARAC_FAMILY_1"/>
    <property type="match status" value="1"/>
</dbReference>
<evidence type="ECO:0000259" key="4">
    <source>
        <dbReference type="PROSITE" id="PS01124"/>
    </source>
</evidence>
<dbReference type="PANTHER" id="PTHR43130:SF3">
    <property type="entry name" value="HTH-TYPE TRANSCRIPTIONAL REGULATOR RV1931C"/>
    <property type="match status" value="1"/>
</dbReference>
<feature type="domain" description="HTH araC/xylS-type" evidence="4">
    <location>
        <begin position="218"/>
        <end position="316"/>
    </location>
</feature>
<dbReference type="InterPro" id="IPR018060">
    <property type="entry name" value="HTH_AraC"/>
</dbReference>
<dbReference type="SUPFAM" id="SSF52317">
    <property type="entry name" value="Class I glutamine amidotransferase-like"/>
    <property type="match status" value="1"/>
</dbReference>
<dbReference type="AlphaFoldDB" id="D3Q8L2"/>
<keyword evidence="2" id="KW-0238">DNA-binding</keyword>
<dbReference type="EMBL" id="CP001778">
    <property type="protein sequence ID" value="ADD44454.1"/>
    <property type="molecule type" value="Genomic_DNA"/>
</dbReference>
<dbReference type="STRING" id="446470.Snas_4813"/>
<organism evidence="5 6">
    <name type="scientific">Stackebrandtia nassauensis (strain DSM 44728 / CIP 108903 / NRRL B-16338 / NBRC 102104 / LLR-40K-21)</name>
    <dbReference type="NCBI Taxonomy" id="446470"/>
    <lineage>
        <taxon>Bacteria</taxon>
        <taxon>Bacillati</taxon>
        <taxon>Actinomycetota</taxon>
        <taxon>Actinomycetes</taxon>
        <taxon>Glycomycetales</taxon>
        <taxon>Glycomycetaceae</taxon>
        <taxon>Stackebrandtia</taxon>
    </lineage>
</organism>
<dbReference type="HOGENOM" id="CLU_000445_59_0_11"/>
<dbReference type="Pfam" id="PF12833">
    <property type="entry name" value="HTH_18"/>
    <property type="match status" value="1"/>
</dbReference>
<dbReference type="RefSeq" id="WP_013020025.1">
    <property type="nucleotide sequence ID" value="NC_013947.1"/>
</dbReference>
<dbReference type="CDD" id="cd03137">
    <property type="entry name" value="GATase1_AraC_1"/>
    <property type="match status" value="1"/>
</dbReference>
<dbReference type="OrthoDB" id="3992151at2"/>
<keyword evidence="1" id="KW-0805">Transcription regulation</keyword>
<dbReference type="SUPFAM" id="SSF46689">
    <property type="entry name" value="Homeodomain-like"/>
    <property type="match status" value="2"/>
</dbReference>
<proteinExistence type="predicted"/>
<evidence type="ECO:0000256" key="1">
    <source>
        <dbReference type="ARBA" id="ARBA00023015"/>
    </source>
</evidence>
<dbReference type="Proteomes" id="UP000000844">
    <property type="component" value="Chromosome"/>
</dbReference>
<dbReference type="SMART" id="SM00342">
    <property type="entry name" value="HTH_ARAC"/>
    <property type="match status" value="1"/>
</dbReference>
<dbReference type="InterPro" id="IPR009057">
    <property type="entry name" value="Homeodomain-like_sf"/>
</dbReference>
<dbReference type="GO" id="GO:0043565">
    <property type="term" value="F:sequence-specific DNA binding"/>
    <property type="evidence" value="ECO:0007669"/>
    <property type="project" value="InterPro"/>
</dbReference>
<dbReference type="InterPro" id="IPR002818">
    <property type="entry name" value="DJ-1/PfpI"/>
</dbReference>
<dbReference type="GO" id="GO:0003700">
    <property type="term" value="F:DNA-binding transcription factor activity"/>
    <property type="evidence" value="ECO:0007669"/>
    <property type="project" value="InterPro"/>
</dbReference>
<sequence length="325" mass="34786">MNERLVAVVGYDDAMLLDIACVTSTLAAANRAGADPPYRTVLAAPGGNPVRCDSGQTLHAQASLEKLTGPFDTLVVSGGWGHDSAAADRRIVAHVRRLARESRRVASVCTGADILAAAGLLDGKRATTHWYFADRLAAAHPTVTIDPAPIFVRDGSVFTAAGVTSALDLTLALVEDDNGPDLARFTSRVLVTYLQRPADQAQMSVYVAAPATTHPLLRKVCEHITSHPDADLSTTELARRARVSQRQLTRLFTEHTGQTPGRYVREARLAAAARLLDTSGLSVTAVATRSGFSSAEALRQPFTRRYGLSPTAFRAAHTRRPNRTA</sequence>
<dbReference type="Gene3D" id="3.40.50.880">
    <property type="match status" value="1"/>
</dbReference>
<dbReference type="InterPro" id="IPR018062">
    <property type="entry name" value="HTH_AraC-typ_CS"/>
</dbReference>
<dbReference type="KEGG" id="sna:Snas_4813"/>
<evidence type="ECO:0000313" key="6">
    <source>
        <dbReference type="Proteomes" id="UP000000844"/>
    </source>
</evidence>
<evidence type="ECO:0000256" key="3">
    <source>
        <dbReference type="ARBA" id="ARBA00023163"/>
    </source>
</evidence>
<dbReference type="PROSITE" id="PS01124">
    <property type="entry name" value="HTH_ARAC_FAMILY_2"/>
    <property type="match status" value="1"/>
</dbReference>